<dbReference type="PANTHER" id="PTHR23012:SF215">
    <property type="entry name" value="RING_FYVE_PHD ZINC FINGER SUPERFAMILY PROTEIN"/>
    <property type="match status" value="1"/>
</dbReference>
<evidence type="ECO:0000256" key="2">
    <source>
        <dbReference type="ARBA" id="ARBA00022771"/>
    </source>
</evidence>
<evidence type="ECO:0000256" key="3">
    <source>
        <dbReference type="ARBA" id="ARBA00022833"/>
    </source>
</evidence>
<evidence type="ECO:0000256" key="1">
    <source>
        <dbReference type="ARBA" id="ARBA00022723"/>
    </source>
</evidence>
<feature type="compositionally biased region" description="Low complexity" evidence="4">
    <location>
        <begin position="16"/>
        <end position="25"/>
    </location>
</feature>
<proteinExistence type="predicted"/>
<dbReference type="GO" id="GO:0016020">
    <property type="term" value="C:membrane"/>
    <property type="evidence" value="ECO:0007669"/>
    <property type="project" value="TreeGrafter"/>
</dbReference>
<dbReference type="OMA" id="AMERNDH"/>
<dbReference type="Pfam" id="PF12428">
    <property type="entry name" value="DUF3675"/>
    <property type="match status" value="1"/>
</dbReference>
<dbReference type="GO" id="GO:0016567">
    <property type="term" value="P:protein ubiquitination"/>
    <property type="evidence" value="ECO:0007669"/>
    <property type="project" value="TreeGrafter"/>
</dbReference>
<feature type="region of interest" description="Disordered" evidence="4">
    <location>
        <begin position="16"/>
        <end position="87"/>
    </location>
</feature>
<dbReference type="Proteomes" id="UP000825935">
    <property type="component" value="Chromosome 16"/>
</dbReference>
<feature type="compositionally biased region" description="Polar residues" evidence="4">
    <location>
        <begin position="35"/>
        <end position="55"/>
    </location>
</feature>
<protein>
    <recommendedName>
        <fullName evidence="6">RING-CH-type domain-containing protein</fullName>
    </recommendedName>
</protein>
<dbReference type="Gene3D" id="3.30.40.10">
    <property type="entry name" value="Zinc/RING finger domain, C3HC4 (zinc finger)"/>
    <property type="match status" value="1"/>
</dbReference>
<keyword evidence="8" id="KW-1185">Reference proteome</keyword>
<dbReference type="InterPro" id="IPR022143">
    <property type="entry name" value="DUF3675"/>
</dbReference>
<gene>
    <name evidence="7" type="ORF">KP509_16G007100</name>
</gene>
<dbReference type="EMBL" id="CM035421">
    <property type="protein sequence ID" value="KAH7387130.1"/>
    <property type="molecule type" value="Genomic_DNA"/>
</dbReference>
<feature type="compositionally biased region" description="Low complexity" evidence="4">
    <location>
        <begin position="66"/>
        <end position="87"/>
    </location>
</feature>
<accession>A0A8T2SX99</accession>
<dbReference type="OrthoDB" id="264354at2759"/>
<organism evidence="7 8">
    <name type="scientific">Ceratopteris richardii</name>
    <name type="common">Triangle waterfern</name>
    <dbReference type="NCBI Taxonomy" id="49495"/>
    <lineage>
        <taxon>Eukaryota</taxon>
        <taxon>Viridiplantae</taxon>
        <taxon>Streptophyta</taxon>
        <taxon>Embryophyta</taxon>
        <taxon>Tracheophyta</taxon>
        <taxon>Polypodiopsida</taxon>
        <taxon>Polypodiidae</taxon>
        <taxon>Polypodiales</taxon>
        <taxon>Pteridineae</taxon>
        <taxon>Pteridaceae</taxon>
        <taxon>Parkerioideae</taxon>
        <taxon>Ceratopteris</taxon>
    </lineage>
</organism>
<feature type="transmembrane region" description="Helical" evidence="5">
    <location>
        <begin position="214"/>
        <end position="233"/>
    </location>
</feature>
<dbReference type="InterPro" id="IPR011016">
    <property type="entry name" value="Znf_RING-CH"/>
</dbReference>
<dbReference type="GO" id="GO:0004842">
    <property type="term" value="F:ubiquitin-protein transferase activity"/>
    <property type="evidence" value="ECO:0007669"/>
    <property type="project" value="TreeGrafter"/>
</dbReference>
<reference evidence="7" key="1">
    <citation type="submission" date="2021-08" db="EMBL/GenBank/DDBJ databases">
        <title>WGS assembly of Ceratopteris richardii.</title>
        <authorList>
            <person name="Marchant D.B."/>
            <person name="Chen G."/>
            <person name="Jenkins J."/>
            <person name="Shu S."/>
            <person name="Leebens-Mack J."/>
            <person name="Grimwood J."/>
            <person name="Schmutz J."/>
            <person name="Soltis P."/>
            <person name="Soltis D."/>
            <person name="Chen Z.-H."/>
        </authorList>
    </citation>
    <scope>NUCLEOTIDE SEQUENCE</scope>
    <source>
        <strain evidence="7">Whitten #5841</strain>
        <tissue evidence="7">Leaf</tissue>
    </source>
</reference>
<evidence type="ECO:0000313" key="7">
    <source>
        <dbReference type="EMBL" id="KAH7387130.1"/>
    </source>
</evidence>
<dbReference type="Pfam" id="PF12906">
    <property type="entry name" value="RINGv"/>
    <property type="match status" value="1"/>
</dbReference>
<dbReference type="EMBL" id="CM035421">
    <property type="protein sequence ID" value="KAH7387131.1"/>
    <property type="molecule type" value="Genomic_DNA"/>
</dbReference>
<dbReference type="PROSITE" id="PS51292">
    <property type="entry name" value="ZF_RING_CH"/>
    <property type="match status" value="1"/>
</dbReference>
<keyword evidence="3" id="KW-0862">Zinc</keyword>
<feature type="domain" description="RING-CH-type" evidence="6">
    <location>
        <begin position="87"/>
        <end position="147"/>
    </location>
</feature>
<dbReference type="AlphaFoldDB" id="A0A8T2SX99"/>
<dbReference type="SUPFAM" id="SSF57850">
    <property type="entry name" value="RING/U-box"/>
    <property type="match status" value="1"/>
</dbReference>
<sequence>MSEHVAFFVDRFVSSTGASGDSSLSIAVGRRSLSSKKTPGSTGKQLPRPRSSTSIDVKDERELQRTGSKSFNTSSNSSTSVSKSTPTDATAAGECRICQEEDGIINLEAPCACSGSLKFAHRRCIQRWCNEKGDIICEICCKPYEGGYTVPSSSSSPSSLRNDSFMINISGSWDTGGEDRSHLRESRFFSAPSDNVYVDSDYEEYSRENARTVACFRIVAFVLLILLLLRHILSITSNVGKLDSSAYIMVFSLKAMVLFLPCYIMARALYTLHSSHQEQDALLVAPDTS</sequence>
<name>A0A8T2SX99_CERRI</name>
<dbReference type="InterPro" id="IPR033275">
    <property type="entry name" value="MARCH-like"/>
</dbReference>
<evidence type="ECO:0000259" key="6">
    <source>
        <dbReference type="PROSITE" id="PS51292"/>
    </source>
</evidence>
<evidence type="ECO:0000256" key="4">
    <source>
        <dbReference type="SAM" id="MobiDB-lite"/>
    </source>
</evidence>
<keyword evidence="2" id="KW-0863">Zinc-finger</keyword>
<dbReference type="GO" id="GO:0008270">
    <property type="term" value="F:zinc ion binding"/>
    <property type="evidence" value="ECO:0007669"/>
    <property type="project" value="UniProtKB-KW"/>
</dbReference>
<keyword evidence="1" id="KW-0479">Metal-binding</keyword>
<feature type="transmembrane region" description="Helical" evidence="5">
    <location>
        <begin position="245"/>
        <end position="266"/>
    </location>
</feature>
<evidence type="ECO:0000313" key="8">
    <source>
        <dbReference type="Proteomes" id="UP000825935"/>
    </source>
</evidence>
<dbReference type="InterPro" id="IPR013083">
    <property type="entry name" value="Znf_RING/FYVE/PHD"/>
</dbReference>
<dbReference type="PANTHER" id="PTHR23012">
    <property type="entry name" value="RING/FYVE/PHD ZINC FINGER DOMAIN-CONTAINING"/>
    <property type="match status" value="1"/>
</dbReference>
<comment type="caution">
    <text evidence="7">The sequence shown here is derived from an EMBL/GenBank/DDBJ whole genome shotgun (WGS) entry which is preliminary data.</text>
</comment>
<keyword evidence="5" id="KW-1133">Transmembrane helix</keyword>
<dbReference type="CDD" id="cd16495">
    <property type="entry name" value="RING_CH-C4HC3_MARCH"/>
    <property type="match status" value="1"/>
</dbReference>
<keyword evidence="5" id="KW-0472">Membrane</keyword>
<evidence type="ECO:0000256" key="5">
    <source>
        <dbReference type="SAM" id="Phobius"/>
    </source>
</evidence>
<keyword evidence="5" id="KW-0812">Transmembrane</keyword>
<dbReference type="SMART" id="SM00744">
    <property type="entry name" value="RINGv"/>
    <property type="match status" value="1"/>
</dbReference>